<name>A4BJX8_9GAMM</name>
<dbReference type="Proteomes" id="UP000005953">
    <property type="component" value="Unassembled WGS sequence"/>
</dbReference>
<feature type="chain" id="PRO_5002665239" evidence="1">
    <location>
        <begin position="22"/>
        <end position="327"/>
    </location>
</feature>
<protein>
    <submittedName>
        <fullName evidence="2">Uncharacterized protein</fullName>
    </submittedName>
</protein>
<dbReference type="AlphaFoldDB" id="A4BJX8"/>
<evidence type="ECO:0000256" key="1">
    <source>
        <dbReference type="SAM" id="SignalP"/>
    </source>
</evidence>
<dbReference type="HOGENOM" id="CLU_849589_0_0_6"/>
<dbReference type="RefSeq" id="WP_008041225.1">
    <property type="nucleotide sequence ID" value="NZ_AAOE01000038.1"/>
</dbReference>
<sequence length="327" mass="37741">MFKTSKAIIVGFALLATLTSADPLDQKRTGVDGEATVENLTEFFKPKELSPFTSMRIKVMPDRGTRLIFPFSLTDENLKPTLNIFNANSSVFKVTEDEERITGQPVLDIEYVEEPAEIQRRFKEEGGFRPILGQIQISIGGYYIAIELESTLKPNDVVPNYVFQLSEEKREHLIDLAVDRHKQALDMEYKARFDALDEEAEKRTIKYVADLIAQDPETKWIKVEEESADQQISLYVERFEYFNDRYGVIRFEVSNQSGRGMEISDIQFIGLVDEVEEKIDGYSNCVDWLEKRETRQCVFVTQNLGVHRFNKMETVISGEEDSWSIVW</sequence>
<accession>A4BJX8</accession>
<evidence type="ECO:0000313" key="2">
    <source>
        <dbReference type="EMBL" id="EAR07579.1"/>
    </source>
</evidence>
<dbReference type="STRING" id="314283.MED297_00120"/>
<proteinExistence type="predicted"/>
<reference evidence="2 3" key="1">
    <citation type="submission" date="2006-02" db="EMBL/GenBank/DDBJ databases">
        <authorList>
            <person name="Pinhassi J."/>
            <person name="Pedros-Alio C."/>
            <person name="Ferriera S."/>
            <person name="Johnson J."/>
            <person name="Kravitz S."/>
            <person name="Halpern A."/>
            <person name="Remington K."/>
            <person name="Beeson K."/>
            <person name="Tran B."/>
            <person name="Rogers Y.-H."/>
            <person name="Friedman R."/>
            <person name="Venter J.C."/>
        </authorList>
    </citation>
    <scope>NUCLEOTIDE SEQUENCE [LARGE SCALE GENOMIC DNA]</scope>
    <source>
        <strain evidence="2 3">MED297</strain>
    </source>
</reference>
<evidence type="ECO:0000313" key="3">
    <source>
        <dbReference type="Proteomes" id="UP000005953"/>
    </source>
</evidence>
<keyword evidence="3" id="KW-1185">Reference proteome</keyword>
<feature type="signal peptide" evidence="1">
    <location>
        <begin position="1"/>
        <end position="21"/>
    </location>
</feature>
<dbReference type="EMBL" id="AAOE01000038">
    <property type="protein sequence ID" value="EAR07579.1"/>
    <property type="molecule type" value="Genomic_DNA"/>
</dbReference>
<comment type="caution">
    <text evidence="2">The sequence shown here is derived from an EMBL/GenBank/DDBJ whole genome shotgun (WGS) entry which is preliminary data.</text>
</comment>
<gene>
    <name evidence="2" type="ORF">MED297_00120</name>
</gene>
<keyword evidence="1" id="KW-0732">Signal</keyword>
<organism evidence="2 3">
    <name type="scientific">Reinekea blandensis MED297</name>
    <dbReference type="NCBI Taxonomy" id="314283"/>
    <lineage>
        <taxon>Bacteria</taxon>
        <taxon>Pseudomonadati</taxon>
        <taxon>Pseudomonadota</taxon>
        <taxon>Gammaproteobacteria</taxon>
        <taxon>Oceanospirillales</taxon>
        <taxon>Saccharospirillaceae</taxon>
        <taxon>Reinekea</taxon>
    </lineage>
</organism>